<dbReference type="EMBL" id="VTET01000010">
    <property type="protein sequence ID" value="TYS68565.1"/>
    <property type="molecule type" value="Genomic_DNA"/>
</dbReference>
<proteinExistence type="predicted"/>
<comment type="caution">
    <text evidence="1">The sequence shown here is derived from an EMBL/GenBank/DDBJ whole genome shotgun (WGS) entry which is preliminary data.</text>
</comment>
<dbReference type="RefSeq" id="WP_148980269.1">
    <property type="nucleotide sequence ID" value="NZ_JBNILM010000010.1"/>
</dbReference>
<name>A0A5D4SZA7_9BACI</name>
<reference evidence="1 2" key="1">
    <citation type="submission" date="2019-08" db="EMBL/GenBank/DDBJ databases">
        <title>Bacillus genomes from the desert of Cuatro Cienegas, Coahuila.</title>
        <authorList>
            <person name="Olmedo-Alvarez G."/>
        </authorList>
    </citation>
    <scope>NUCLEOTIDE SEQUENCE [LARGE SCALE GENOMIC DNA]</scope>
    <source>
        <strain evidence="1 2">CH98b_3T</strain>
    </source>
</reference>
<accession>A0A5D4SZA7</accession>
<evidence type="ECO:0000313" key="1">
    <source>
        <dbReference type="EMBL" id="TYS68565.1"/>
    </source>
</evidence>
<dbReference type="Proteomes" id="UP000324517">
    <property type="component" value="Unassembled WGS sequence"/>
</dbReference>
<sequence length="223" mass="23715">MPIGSDQIRKRLIQLANLTAVDIWIAGVNNNPTFPNAVIQEVGSDYIRVTITSGGTTSNIIVPILPISSIDDVDGAGVTPTIVSRALRSRLIEFVGDFTIDIFVTGTTTPAALDVLVTEVGSDYIIGNVGGVNTYLPLTLIAGFRANIAITNTPTVNSRDFRDVLVELSALNSSVIINLGGRVVGTVPAPVNIVEVQSNFIRLNNDEQTVAPIFWIGSVTRLS</sequence>
<organism evidence="1 2">
    <name type="scientific">Sutcliffiella horikoshii</name>
    <dbReference type="NCBI Taxonomy" id="79883"/>
    <lineage>
        <taxon>Bacteria</taxon>
        <taxon>Bacillati</taxon>
        <taxon>Bacillota</taxon>
        <taxon>Bacilli</taxon>
        <taxon>Bacillales</taxon>
        <taxon>Bacillaceae</taxon>
        <taxon>Sutcliffiella</taxon>
    </lineage>
</organism>
<dbReference type="AlphaFoldDB" id="A0A5D4SZA7"/>
<protein>
    <submittedName>
        <fullName evidence="1">Uncharacterized protein</fullName>
    </submittedName>
</protein>
<gene>
    <name evidence="1" type="ORF">FZC75_17900</name>
</gene>
<evidence type="ECO:0000313" key="2">
    <source>
        <dbReference type="Proteomes" id="UP000324517"/>
    </source>
</evidence>